<organism evidence="1 2">
    <name type="scientific">Gossypium tomentosum</name>
    <name type="common">Hawaiian cotton</name>
    <name type="synonym">Gossypium sandvicense</name>
    <dbReference type="NCBI Taxonomy" id="34277"/>
    <lineage>
        <taxon>Eukaryota</taxon>
        <taxon>Viridiplantae</taxon>
        <taxon>Streptophyta</taxon>
        <taxon>Embryophyta</taxon>
        <taxon>Tracheophyta</taxon>
        <taxon>Spermatophyta</taxon>
        <taxon>Magnoliopsida</taxon>
        <taxon>eudicotyledons</taxon>
        <taxon>Gunneridae</taxon>
        <taxon>Pentapetalae</taxon>
        <taxon>rosids</taxon>
        <taxon>malvids</taxon>
        <taxon>Malvales</taxon>
        <taxon>Malvaceae</taxon>
        <taxon>Malvoideae</taxon>
        <taxon>Gossypium</taxon>
    </lineage>
</organism>
<name>A0A5D2J2E6_GOSTO</name>
<sequence>MEEEKSKIVKEKKKRGIDVVDRKKDCGKLEGNEKLENGKKLNNGGVKKFRATDVAPANATKEVYASIFTSSKKLEAADHVTPAKDAKEVSVSIFTLKKSVDQFRLLKGDLLVFFFVHG</sequence>
<accession>A0A5D2J2E6</accession>
<gene>
    <name evidence="1" type="ORF">ES332_D10G089400v1</name>
</gene>
<evidence type="ECO:0000313" key="2">
    <source>
        <dbReference type="Proteomes" id="UP000322667"/>
    </source>
</evidence>
<protein>
    <submittedName>
        <fullName evidence="1">Uncharacterized protein</fullName>
    </submittedName>
</protein>
<proteinExistence type="predicted"/>
<dbReference type="EMBL" id="CM017632">
    <property type="protein sequence ID" value="TYH48754.1"/>
    <property type="molecule type" value="Genomic_DNA"/>
</dbReference>
<dbReference type="Proteomes" id="UP000322667">
    <property type="component" value="Chromosome D10"/>
</dbReference>
<evidence type="ECO:0000313" key="1">
    <source>
        <dbReference type="EMBL" id="TYH48754.1"/>
    </source>
</evidence>
<dbReference type="AlphaFoldDB" id="A0A5D2J2E6"/>
<reference evidence="1 2" key="1">
    <citation type="submission" date="2019-07" db="EMBL/GenBank/DDBJ databases">
        <title>WGS assembly of Gossypium tomentosum.</title>
        <authorList>
            <person name="Chen Z.J."/>
            <person name="Sreedasyam A."/>
            <person name="Ando A."/>
            <person name="Song Q."/>
            <person name="De L."/>
            <person name="Hulse-Kemp A."/>
            <person name="Ding M."/>
            <person name="Ye W."/>
            <person name="Kirkbride R."/>
            <person name="Jenkins J."/>
            <person name="Plott C."/>
            <person name="Lovell J."/>
            <person name="Lin Y.-M."/>
            <person name="Vaughn R."/>
            <person name="Liu B."/>
            <person name="Li W."/>
            <person name="Simpson S."/>
            <person name="Scheffler B."/>
            <person name="Saski C."/>
            <person name="Grover C."/>
            <person name="Hu G."/>
            <person name="Conover J."/>
            <person name="Carlson J."/>
            <person name="Shu S."/>
            <person name="Boston L."/>
            <person name="Williams M."/>
            <person name="Peterson D."/>
            <person name="Mcgee K."/>
            <person name="Jones D."/>
            <person name="Wendel J."/>
            <person name="Stelly D."/>
            <person name="Grimwood J."/>
            <person name="Schmutz J."/>
        </authorList>
    </citation>
    <scope>NUCLEOTIDE SEQUENCE [LARGE SCALE GENOMIC DNA]</scope>
    <source>
        <strain evidence="1">7179.01</strain>
    </source>
</reference>
<keyword evidence="2" id="KW-1185">Reference proteome</keyword>